<sequence length="342" mass="37841">MSDVENEAQLFDPEGDMDPTITEEVIGLCMTDASLNDAQAVLKGEKKKACLTKRVLDGEFGLNTEKVAKLLHVDIKETDPAIDFLDTHLDNPQPSTSKGEDDLFDDIVVRKSGGVDSPPIQDLDDNTQTPIWRAINELTRKVDRMNNELGDMKSMQNNILCVLSDIKQEIVDNRSSQENISGILLQMRQKSEEILRRLEVKNPTNIPLPTVRVGDAPSISKPLEGAQITNLLRVVNMVLERTHLEDNAVNRSTLTDMLKSSDGVYIENVLRSFLCKPSSGDIDAIKTADYTRVSCATILGILIRLLEEAKTSHTLAAAATVNPIGIVKLPAKNPMLERFLKK</sequence>
<organism evidence="1">
    <name type="scientific">Hymenopteran arli-related virus OKIAV100</name>
    <dbReference type="NCBI Taxonomy" id="2792564"/>
    <lineage>
        <taxon>Viruses</taxon>
        <taxon>Riboviria</taxon>
        <taxon>Orthornavirae</taxon>
        <taxon>Negarnaviricota</taxon>
        <taxon>Haploviricotina</taxon>
        <taxon>Monjiviricetes</taxon>
        <taxon>Mononegavirales</taxon>
        <taxon>Lispiviridae</taxon>
        <taxon>Anicalvirus</taxon>
        <taxon>Anicalvirus hesdarense</taxon>
    </lineage>
</organism>
<name>A0A7T0M3H7_9MONO</name>
<accession>A0A7T0M3H7</accession>
<proteinExistence type="predicted"/>
<dbReference type="EMBL" id="MW288216">
    <property type="protein sequence ID" value="QPL15362.1"/>
    <property type="molecule type" value="Viral_cRNA"/>
</dbReference>
<reference evidence="1" key="1">
    <citation type="journal article" date="2019" name="PLoS Pathog.">
        <title>Re-assessing the diversity of negative strand RNA viruses in insects.</title>
        <authorList>
            <person name="Kafer S."/>
            <person name="Paraskevopoulou S."/>
            <person name="Zirkel F."/>
            <person name="Wieseke N."/>
            <person name="Donath A."/>
            <person name="Petersen M."/>
            <person name="Jones T.C."/>
            <person name="Liu S."/>
            <person name="Zhou X."/>
            <person name="Middendorf M."/>
            <person name="Junglen S."/>
            <person name="Misof B."/>
            <person name="Drosten C."/>
        </authorList>
    </citation>
    <scope>NUCLEOTIDE SEQUENCE</scope>
    <source>
        <strain evidence="1">OKIAV100</strain>
    </source>
</reference>
<protein>
    <submittedName>
        <fullName evidence="1">Uncharacterized protein</fullName>
    </submittedName>
</protein>
<evidence type="ECO:0000313" key="1">
    <source>
        <dbReference type="EMBL" id="QPL15362.1"/>
    </source>
</evidence>